<dbReference type="Pfam" id="PF00481">
    <property type="entry name" value="PP2C"/>
    <property type="match status" value="1"/>
</dbReference>
<protein>
    <recommendedName>
        <fullName evidence="2">PPM-type phosphatase domain-containing protein</fullName>
    </recommendedName>
</protein>
<dbReference type="SMART" id="SM00332">
    <property type="entry name" value="PP2Cc"/>
    <property type="match status" value="1"/>
</dbReference>
<feature type="compositionally biased region" description="Polar residues" evidence="1">
    <location>
        <begin position="39"/>
        <end position="59"/>
    </location>
</feature>
<dbReference type="InterPro" id="IPR036457">
    <property type="entry name" value="PPM-type-like_dom_sf"/>
</dbReference>
<feature type="domain" description="PPM-type phosphatase" evidence="2">
    <location>
        <begin position="65"/>
        <end position="313"/>
    </location>
</feature>
<keyword evidence="4" id="KW-1185">Reference proteome</keyword>
<dbReference type="Proteomes" id="UP001497512">
    <property type="component" value="Chromosome 9"/>
</dbReference>
<evidence type="ECO:0000259" key="2">
    <source>
        <dbReference type="PROSITE" id="PS51746"/>
    </source>
</evidence>
<gene>
    <name evidence="3" type="ORF">CSSPTR1EN2_LOCUS23367</name>
</gene>
<dbReference type="InterPro" id="IPR001932">
    <property type="entry name" value="PPM-type_phosphatase-like_dom"/>
</dbReference>
<evidence type="ECO:0000256" key="1">
    <source>
        <dbReference type="SAM" id="MobiDB-lite"/>
    </source>
</evidence>
<feature type="compositionally biased region" description="Polar residues" evidence="1">
    <location>
        <begin position="1"/>
        <end position="11"/>
    </location>
</feature>
<dbReference type="CDD" id="cd00143">
    <property type="entry name" value="PP2Cc"/>
    <property type="match status" value="1"/>
</dbReference>
<accession>A0ABP0V603</accession>
<evidence type="ECO:0000313" key="4">
    <source>
        <dbReference type="Proteomes" id="UP001497512"/>
    </source>
</evidence>
<dbReference type="EMBL" id="OZ019901">
    <property type="protein sequence ID" value="CAK9236967.1"/>
    <property type="molecule type" value="Genomic_DNA"/>
</dbReference>
<name>A0ABP0V603_9BRYO</name>
<proteinExistence type="predicted"/>
<dbReference type="SUPFAM" id="SSF81606">
    <property type="entry name" value="PP2C-like"/>
    <property type="match status" value="1"/>
</dbReference>
<organism evidence="3 4">
    <name type="scientific">Sphagnum troendelagicum</name>
    <dbReference type="NCBI Taxonomy" id="128251"/>
    <lineage>
        <taxon>Eukaryota</taxon>
        <taxon>Viridiplantae</taxon>
        <taxon>Streptophyta</taxon>
        <taxon>Embryophyta</taxon>
        <taxon>Bryophyta</taxon>
        <taxon>Sphagnophytina</taxon>
        <taxon>Sphagnopsida</taxon>
        <taxon>Sphagnales</taxon>
        <taxon>Sphagnaceae</taxon>
        <taxon>Sphagnum</taxon>
    </lineage>
</organism>
<feature type="region of interest" description="Disordered" evidence="1">
    <location>
        <begin position="1"/>
        <end position="59"/>
    </location>
</feature>
<sequence length="316" mass="33648">MGGRSNVTEPQRQGHVEEDNIAAASLSSHQPIRGGQGRPVTTMTSEAKQTQSGGGESSQLQPQAVFGYCLMPGLRGNPMEDFHVAEVREIDGEEVGMFAIYDSHGGDAVGRYLQENLFRNILHGGGVGSDPAGATRDAYLLTDRKILESVIGRGGSTAVTALLSENGGRLIVANVGDSRAVLSKDGKAVQVSVDHDPGRPLERANVEARGGIVSHMPGDCWRVDGQLSIARAFGDKVLKEHMSAKPDVADLVVDLSCEALILGSNGLWSVFDNQEVVDIVRSVGDPAKAAHSLVHEARCRFSEDDISCVVIEFHEV</sequence>
<dbReference type="InterPro" id="IPR015655">
    <property type="entry name" value="PP2C"/>
</dbReference>
<evidence type="ECO:0000313" key="3">
    <source>
        <dbReference type="EMBL" id="CAK9236967.1"/>
    </source>
</evidence>
<dbReference type="PANTHER" id="PTHR47992">
    <property type="entry name" value="PROTEIN PHOSPHATASE"/>
    <property type="match status" value="1"/>
</dbReference>
<dbReference type="PROSITE" id="PS51746">
    <property type="entry name" value="PPM_2"/>
    <property type="match status" value="1"/>
</dbReference>
<reference evidence="3" key="1">
    <citation type="submission" date="2024-02" db="EMBL/GenBank/DDBJ databases">
        <authorList>
            <consortium name="ELIXIR-Norway"/>
            <consortium name="Elixir Norway"/>
        </authorList>
    </citation>
    <scope>NUCLEOTIDE SEQUENCE</scope>
</reference>
<dbReference type="Gene3D" id="3.60.40.10">
    <property type="entry name" value="PPM-type phosphatase domain"/>
    <property type="match status" value="1"/>
</dbReference>